<evidence type="ECO:0000259" key="1">
    <source>
        <dbReference type="PROSITE" id="PS50181"/>
    </source>
</evidence>
<dbReference type="PANTHER" id="PTHR46432">
    <property type="entry name" value="F-BOX ONLY PROTEIN 42"/>
    <property type="match status" value="1"/>
</dbReference>
<dbReference type="InterPro" id="IPR052821">
    <property type="entry name" value="F-box_only_SRC"/>
</dbReference>
<evidence type="ECO:0000313" key="4">
    <source>
        <dbReference type="WBParaSite" id="HPBE_0001909201-mRNA-1"/>
    </source>
</evidence>
<feature type="domain" description="F-box" evidence="1">
    <location>
        <begin position="5"/>
        <end position="64"/>
    </location>
</feature>
<dbReference type="WBParaSite" id="HPBE_0001909201-mRNA-1">
    <property type="protein sequence ID" value="HPBE_0001909201-mRNA-1"/>
    <property type="gene ID" value="HPBE_0001909201"/>
</dbReference>
<dbReference type="GO" id="GO:1990756">
    <property type="term" value="F:ubiquitin-like ligase-substrate adaptor activity"/>
    <property type="evidence" value="ECO:0007669"/>
    <property type="project" value="TreeGrafter"/>
</dbReference>
<dbReference type="InterPro" id="IPR015915">
    <property type="entry name" value="Kelch-typ_b-propeller"/>
</dbReference>
<evidence type="ECO:0000313" key="2">
    <source>
        <dbReference type="EMBL" id="VDP14000.1"/>
    </source>
</evidence>
<dbReference type="PANTHER" id="PTHR46432:SF1">
    <property type="entry name" value="F-BOX ONLY PROTEIN 42"/>
    <property type="match status" value="1"/>
</dbReference>
<dbReference type="SUPFAM" id="SSF117281">
    <property type="entry name" value="Kelch motif"/>
    <property type="match status" value="1"/>
</dbReference>
<dbReference type="Proteomes" id="UP000050761">
    <property type="component" value="Unassembled WGS sequence"/>
</dbReference>
<dbReference type="PROSITE" id="PS50181">
    <property type="entry name" value="FBOX"/>
    <property type="match status" value="1"/>
</dbReference>
<organism evidence="2">
    <name type="scientific">Heligmosomoides polygyrus</name>
    <name type="common">Parasitic roundworm</name>
    <dbReference type="NCBI Taxonomy" id="6339"/>
    <lineage>
        <taxon>Eukaryota</taxon>
        <taxon>Metazoa</taxon>
        <taxon>Ecdysozoa</taxon>
        <taxon>Nematoda</taxon>
        <taxon>Chromadorea</taxon>
        <taxon>Rhabditida</taxon>
        <taxon>Rhabditina</taxon>
        <taxon>Rhabditomorpha</taxon>
        <taxon>Strongyloidea</taxon>
        <taxon>Heligmosomidae</taxon>
        <taxon>Heligmosomoides</taxon>
    </lineage>
</organism>
<name>A0A3P8B9K1_HELPZ</name>
<evidence type="ECO:0000313" key="3">
    <source>
        <dbReference type="Proteomes" id="UP000050761"/>
    </source>
</evidence>
<dbReference type="EMBL" id="UZAH01031129">
    <property type="protein sequence ID" value="VDP14000.1"/>
    <property type="molecule type" value="Genomic_DNA"/>
</dbReference>
<protein>
    <submittedName>
        <fullName evidence="4">F-box domain-containing protein</fullName>
    </submittedName>
</protein>
<accession>A0A3P8B9K1</accession>
<dbReference type="InterPro" id="IPR001810">
    <property type="entry name" value="F-box_dom"/>
</dbReference>
<dbReference type="AlphaFoldDB" id="A0A3P8B9K1"/>
<dbReference type="GO" id="GO:0019005">
    <property type="term" value="C:SCF ubiquitin ligase complex"/>
    <property type="evidence" value="ECO:0007669"/>
    <property type="project" value="TreeGrafter"/>
</dbReference>
<reference evidence="2 3" key="1">
    <citation type="submission" date="2018-11" db="EMBL/GenBank/DDBJ databases">
        <authorList>
            <consortium name="Pathogen Informatics"/>
        </authorList>
    </citation>
    <scope>NUCLEOTIDE SEQUENCE [LARGE SCALE GENOMIC DNA]</scope>
</reference>
<keyword evidence="3" id="KW-1185">Reference proteome</keyword>
<gene>
    <name evidence="2" type="ORF">HPBE_LOCUS19091</name>
</gene>
<reference evidence="4" key="2">
    <citation type="submission" date="2019-09" db="UniProtKB">
        <authorList>
            <consortium name="WormBaseParasite"/>
        </authorList>
    </citation>
    <scope>IDENTIFICATION</scope>
</reference>
<dbReference type="Gene3D" id="2.120.10.80">
    <property type="entry name" value="Kelch-type beta propeller"/>
    <property type="match status" value="2"/>
</dbReference>
<sequence length="549" mass="61940">MGEDVFDALSLPTTAIRRVLRFLRYPDLQNVAKAIPSFSSLCEDECRRIDREVQSRRDFKWTRFASSNDEDSMAPRGLHSMAYHEEECAMYAFGGEAPDWRMQGDSSGPASFNDLWRLDMTSLKWSRVVVKSSPYPLPKYLCSMVVYKMATTNDGPPLAGHASCMHGDLFIVHGGVVSTCEVSYRVSVLDMRTKRWFHAPLPGFPTFMVGSSSLIVLREGCLLATGENMRDDTPENTSILFIFDPKDPEGVNWQYRLVPGIGRWWPPVGLSPPPSNKNFGGIAVMRCERLIRLISLGMPQKGSKVRVFWHVRCILEAEMARREQVRRYCRENDPGEEERSAKLTEVINHDGIACVLGHCYLSTMEAENCKKTRFSSKPRTMDLVTISVTLDPQANSQRTTPFDEVDVAELKLRLRTMVAQLHMKYYSTRPDVLLSPNLPSRNSSFRRMVAFTAEIPLGADFDPVKDLQRIEWIPQAVQYGGPPETRKYCLVAARGEVVVHGGSVHFGDGMGMMGYTYLMTPVVTQPVLATPTLNGLCHNRFDFNVLVIQ</sequence>
<proteinExistence type="predicted"/>
<dbReference type="OrthoDB" id="9973021at2759"/>